<protein>
    <submittedName>
        <fullName evidence="2">Uncharacterized protein</fullName>
    </submittedName>
</protein>
<evidence type="ECO:0000313" key="3">
    <source>
        <dbReference type="Proteomes" id="UP001162483"/>
    </source>
</evidence>
<name>A0ABN9HKR8_9NEOB</name>
<sequence length="85" mass="9981">GSGRTNPSEDPVDEPTQWQNWSTHGGRVVHHQTDREPSRLRWSSGANSNRRLAAKKCSRCSQFEEERALKRRWKYFTKSLGQMFF</sequence>
<feature type="non-terminal residue" evidence="2">
    <location>
        <position position="1"/>
    </location>
</feature>
<accession>A0ABN9HKR8</accession>
<evidence type="ECO:0000256" key="1">
    <source>
        <dbReference type="SAM" id="MobiDB-lite"/>
    </source>
</evidence>
<comment type="caution">
    <text evidence="2">The sequence shown here is derived from an EMBL/GenBank/DDBJ whole genome shotgun (WGS) entry which is preliminary data.</text>
</comment>
<dbReference type="Proteomes" id="UP001162483">
    <property type="component" value="Unassembled WGS sequence"/>
</dbReference>
<dbReference type="EMBL" id="CATNWA010021360">
    <property type="protein sequence ID" value="CAI9622377.1"/>
    <property type="molecule type" value="Genomic_DNA"/>
</dbReference>
<evidence type="ECO:0000313" key="2">
    <source>
        <dbReference type="EMBL" id="CAI9622377.1"/>
    </source>
</evidence>
<gene>
    <name evidence="2" type="ORF">SPARVUS_LOCUS16287776</name>
</gene>
<feature type="region of interest" description="Disordered" evidence="1">
    <location>
        <begin position="1"/>
        <end position="47"/>
    </location>
</feature>
<proteinExistence type="predicted"/>
<organism evidence="2 3">
    <name type="scientific">Staurois parvus</name>
    <dbReference type="NCBI Taxonomy" id="386267"/>
    <lineage>
        <taxon>Eukaryota</taxon>
        <taxon>Metazoa</taxon>
        <taxon>Chordata</taxon>
        <taxon>Craniata</taxon>
        <taxon>Vertebrata</taxon>
        <taxon>Euteleostomi</taxon>
        <taxon>Amphibia</taxon>
        <taxon>Batrachia</taxon>
        <taxon>Anura</taxon>
        <taxon>Neobatrachia</taxon>
        <taxon>Ranoidea</taxon>
        <taxon>Ranidae</taxon>
        <taxon>Staurois</taxon>
    </lineage>
</organism>
<keyword evidence="3" id="KW-1185">Reference proteome</keyword>
<reference evidence="2" key="1">
    <citation type="submission" date="2023-05" db="EMBL/GenBank/DDBJ databases">
        <authorList>
            <person name="Stuckert A."/>
        </authorList>
    </citation>
    <scope>NUCLEOTIDE SEQUENCE</scope>
</reference>